<evidence type="ECO:0000313" key="10">
    <source>
        <dbReference type="Proteomes" id="UP000657918"/>
    </source>
</evidence>
<feature type="transmembrane region" description="Helical" evidence="7">
    <location>
        <begin position="205"/>
        <end position="224"/>
    </location>
</feature>
<feature type="transmembrane region" description="Helical" evidence="7">
    <location>
        <begin position="108"/>
        <end position="135"/>
    </location>
</feature>
<sequence>MKAEAVESGEASTIIATPKRGLNRGISIADLILRGFAAIGTFGSALTMGTTNETLAIFTQSLIRARYSDLPSLTFFLVANSIVCGYLVLSIPLSIFHFIRSEAKITRIILVIFDTAMVELLTAGASAATVVVYLAHKGNANANWLAICQQFDNFCERISGSLIGSFASITMITLIIFASAVYGLIDLEKHFAFYGAYHNNSTNVLIHMIFVWPIFFTASLILYFTPPLFNLPRVELSLFGDDVVLLFNLGFFLVLIYAFFYICLDPKAGSLAALLCAFCWVASCFVASWLGFSLAWKTKIVLQVVLVAQIVCWTGQFIGHGVFEKRAPALLDNLIQAFVMAPFFVLLEALQSSFGYEPYPGFHASVQAKIDADIKEWKEKKLKLLS</sequence>
<feature type="transmembrane region" description="Helical" evidence="7">
    <location>
        <begin position="244"/>
        <end position="264"/>
    </location>
</feature>
<dbReference type="InterPro" id="IPR006459">
    <property type="entry name" value="CASP/CASPL"/>
</dbReference>
<dbReference type="OrthoDB" id="2124888at2759"/>
<feature type="transmembrane region" description="Helical" evidence="7">
    <location>
        <begin position="300"/>
        <end position="318"/>
    </location>
</feature>
<comment type="similarity">
    <text evidence="2 7">Belongs to the Casparian strip membrane proteins (CASP) family.</text>
</comment>
<dbReference type="Pfam" id="PF04535">
    <property type="entry name" value="CASP_dom"/>
    <property type="match status" value="1"/>
</dbReference>
<comment type="subunit">
    <text evidence="7">Homodimer and heterodimers.</text>
</comment>
<dbReference type="Pfam" id="PF06127">
    <property type="entry name" value="Mpo1-like"/>
    <property type="match status" value="1"/>
</dbReference>
<dbReference type="NCBIfam" id="TIGR01569">
    <property type="entry name" value="A_tha_TIGR01569"/>
    <property type="match status" value="1"/>
</dbReference>
<dbReference type="GO" id="GO:0005886">
    <property type="term" value="C:plasma membrane"/>
    <property type="evidence" value="ECO:0007669"/>
    <property type="project" value="UniProtKB-SubCell"/>
</dbReference>
<evidence type="ECO:0000313" key="9">
    <source>
        <dbReference type="EMBL" id="KAF9677084.1"/>
    </source>
</evidence>
<organism evidence="9 10">
    <name type="scientific">Salix dunnii</name>
    <dbReference type="NCBI Taxonomy" id="1413687"/>
    <lineage>
        <taxon>Eukaryota</taxon>
        <taxon>Viridiplantae</taxon>
        <taxon>Streptophyta</taxon>
        <taxon>Embryophyta</taxon>
        <taxon>Tracheophyta</taxon>
        <taxon>Spermatophyta</taxon>
        <taxon>Magnoliopsida</taxon>
        <taxon>eudicotyledons</taxon>
        <taxon>Gunneridae</taxon>
        <taxon>Pentapetalae</taxon>
        <taxon>rosids</taxon>
        <taxon>fabids</taxon>
        <taxon>Malpighiales</taxon>
        <taxon>Salicaceae</taxon>
        <taxon>Saliceae</taxon>
        <taxon>Salix</taxon>
    </lineage>
</organism>
<feature type="transmembrane region" description="Helical" evidence="7">
    <location>
        <begin position="70"/>
        <end position="96"/>
    </location>
</feature>
<accession>A0A835K1G0</accession>
<evidence type="ECO:0000256" key="7">
    <source>
        <dbReference type="RuleBase" id="RU361233"/>
    </source>
</evidence>
<keyword evidence="3 7" id="KW-1003">Cell membrane</keyword>
<keyword evidence="5 7" id="KW-1133">Transmembrane helix</keyword>
<dbReference type="EMBL" id="JADGMS010000008">
    <property type="protein sequence ID" value="KAF9677084.1"/>
    <property type="molecule type" value="Genomic_DNA"/>
</dbReference>
<evidence type="ECO:0000259" key="8">
    <source>
        <dbReference type="Pfam" id="PF04535"/>
    </source>
</evidence>
<gene>
    <name evidence="9" type="ORF">SADUNF_Sadunf08G0071100</name>
</gene>
<keyword evidence="6 7" id="KW-0472">Membrane</keyword>
<name>A0A835K1G0_9ROSI</name>
<evidence type="ECO:0000256" key="5">
    <source>
        <dbReference type="ARBA" id="ARBA00022989"/>
    </source>
</evidence>
<dbReference type="InterPro" id="IPR009305">
    <property type="entry name" value="Mpo1-like"/>
</dbReference>
<dbReference type="PANTHER" id="PTHR28026">
    <property type="entry name" value="DUF962 DOMAIN PROTEIN (AFU_ORTHOLOGUE AFUA_8G05310)"/>
    <property type="match status" value="1"/>
</dbReference>
<keyword evidence="10" id="KW-1185">Reference proteome</keyword>
<feature type="transmembrane region" description="Helical" evidence="7">
    <location>
        <begin position="271"/>
        <end position="294"/>
    </location>
</feature>
<feature type="transmembrane region" description="Helical" evidence="7">
    <location>
        <begin position="31"/>
        <end position="50"/>
    </location>
</feature>
<comment type="subcellular location">
    <subcellularLocation>
        <location evidence="1 7">Cell membrane</location>
        <topology evidence="1 7">Multi-pass membrane protein</topology>
    </subcellularLocation>
</comment>
<feature type="transmembrane region" description="Helical" evidence="7">
    <location>
        <begin position="162"/>
        <end position="185"/>
    </location>
</feature>
<comment type="caution">
    <text evidence="9">The sequence shown here is derived from an EMBL/GenBank/DDBJ whole genome shotgun (WGS) entry which is preliminary data.</text>
</comment>
<evidence type="ECO:0000256" key="3">
    <source>
        <dbReference type="ARBA" id="ARBA00022475"/>
    </source>
</evidence>
<evidence type="ECO:0000256" key="1">
    <source>
        <dbReference type="ARBA" id="ARBA00004651"/>
    </source>
</evidence>
<feature type="transmembrane region" description="Helical" evidence="7">
    <location>
        <begin position="330"/>
        <end position="350"/>
    </location>
</feature>
<comment type="caution">
    <text evidence="7">Lacks conserved residue(s) required for the propagation of feature annotation.</text>
</comment>
<dbReference type="AlphaFoldDB" id="A0A835K1G0"/>
<dbReference type="InterPro" id="IPR006702">
    <property type="entry name" value="CASP_dom"/>
</dbReference>
<feature type="domain" description="Casparian strip membrane protein" evidence="8">
    <location>
        <begin position="24"/>
        <end position="169"/>
    </location>
</feature>
<reference evidence="9 10" key="1">
    <citation type="submission" date="2020-10" db="EMBL/GenBank/DDBJ databases">
        <title>Plant Genome Project.</title>
        <authorList>
            <person name="Zhang R.-G."/>
        </authorList>
    </citation>
    <scope>NUCLEOTIDE SEQUENCE [LARGE SCALE GENOMIC DNA]</scope>
    <source>
        <strain evidence="9">FAFU-HL-1</strain>
        <tissue evidence="9">Leaf</tissue>
    </source>
</reference>
<protein>
    <recommendedName>
        <fullName evidence="7">CASP-like protein</fullName>
    </recommendedName>
</protein>
<proteinExistence type="inferred from homology"/>
<evidence type="ECO:0000256" key="4">
    <source>
        <dbReference type="ARBA" id="ARBA00022692"/>
    </source>
</evidence>
<dbReference type="GO" id="GO:0005783">
    <property type="term" value="C:endoplasmic reticulum"/>
    <property type="evidence" value="ECO:0007669"/>
    <property type="project" value="TreeGrafter"/>
</dbReference>
<dbReference type="GO" id="GO:0046521">
    <property type="term" value="P:sphingoid catabolic process"/>
    <property type="evidence" value="ECO:0007669"/>
    <property type="project" value="TreeGrafter"/>
</dbReference>
<keyword evidence="4 7" id="KW-0812">Transmembrane</keyword>
<evidence type="ECO:0000256" key="6">
    <source>
        <dbReference type="ARBA" id="ARBA00023136"/>
    </source>
</evidence>
<evidence type="ECO:0000256" key="2">
    <source>
        <dbReference type="ARBA" id="ARBA00007651"/>
    </source>
</evidence>
<dbReference type="Proteomes" id="UP000657918">
    <property type="component" value="Chromosome 8"/>
</dbReference>
<dbReference type="PANTHER" id="PTHR28026:SF8">
    <property type="entry name" value="YGL010W-LIKE PROTEIN"/>
    <property type="match status" value="1"/>
</dbReference>